<evidence type="ECO:0000313" key="2">
    <source>
        <dbReference type="Proteomes" id="UP000007032"/>
    </source>
</evidence>
<sequence length="743" mass="87321">MLEVARKKLSGLMQDIKEYFVSSEYEMMFYKKELNQCNNVFYISNLGQLKQVETLIEFEELSNNCLVIGYTRANLEMPDFILDKADKRKFQNIILVELVVSVNYLKPGRIKQICRIYKKLSQNIETKELYLLSVEGHYGIFAHYMKQKGVLINLLEEGTATYKFELKNGKIHVNAPAVRMGRYTEIFCTLSGIKNMLLVGEFNKIYAAFPEKLRGIFKANEIILFFAHINIKPSANLVEIIEKYKITGDDIIFVSQRFDIDLNIFIEKILDILEAYVVAYRQRVFVKHHPKESEKQISLFRSKIIARGFSQNIISVSDKAFLVENILDIVETKILVGLTSTSLIYAQKLNKDIVVHSVVPWFLKKVFFLEKQKKQMLSSHFNELQKTFDGFKIIEDAGAIVAGDICSDTPKNSDATALIDKANQGFVEKKILQAIFYYKQSESKDIFLRMPHILYNMLYCWDALENDFQKYRIIIKYLQLDVVLEKKEEEFVFAKLMQFVDMCLREGKFEKFEKIEQLALAKQEKFLYFDVGVIRLKKMLYLERWDDVLRAFEDLRESSKKRYFIVFEIVRSFIREENMEFEEELKEIDDRVVGESLKLLYLYSCKKYSDIYDYIVEIKDANPYLYQQYHNKIIIQKKYSTLIESFNVDNILEYMINNEKKQFFAEVSDVLSKYNVEYRIGDIIEALNGDQIKLKTQDMEDLICALKGFEGLAEFCKREDDMGLICRILTFEFAGNLLENERS</sequence>
<organism evidence="1 2">
    <name type="scientific">Helicobacter canadensis MIT 98-5491</name>
    <dbReference type="NCBI Taxonomy" id="537970"/>
    <lineage>
        <taxon>Bacteria</taxon>
        <taxon>Pseudomonadati</taxon>
        <taxon>Campylobacterota</taxon>
        <taxon>Epsilonproteobacteria</taxon>
        <taxon>Campylobacterales</taxon>
        <taxon>Helicobacteraceae</taxon>
        <taxon>Helicobacter</taxon>
    </lineage>
</organism>
<dbReference type="GO" id="GO:0016757">
    <property type="term" value="F:glycosyltransferase activity"/>
    <property type="evidence" value="ECO:0007669"/>
    <property type="project" value="UniProtKB-KW"/>
</dbReference>
<name>C5ZW53_9HELI</name>
<keyword evidence="2" id="KW-1185">Reference proteome</keyword>
<reference evidence="1 2" key="1">
    <citation type="journal article" date="2009" name="J. Bacteriol.">
        <title>Genome sequence of the emerging pathogen Helicobacter canadensis.</title>
        <authorList>
            <person name="Loman N.J."/>
            <person name="Snyder L.A."/>
            <person name="Linton J.D."/>
            <person name="Langdon R."/>
            <person name="Lawson A.J."/>
            <person name="Weinstock G.M."/>
            <person name="Wren B.W."/>
            <person name="Pallen M.J."/>
        </authorList>
    </citation>
    <scope>NUCLEOTIDE SEQUENCE [LARGE SCALE GENOMIC DNA]</scope>
    <source>
        <strain evidence="1 2">MIT 98-5491</strain>
    </source>
</reference>
<gene>
    <name evidence="1" type="primary">siaD</name>
    <name evidence="1" type="ORF">HCAN_0152</name>
</gene>
<keyword evidence="1" id="KW-0328">Glycosyltransferase</keyword>
<dbReference type="InterPro" id="IPR010866">
    <property type="entry name" value="A-2_8-polyST"/>
</dbReference>
<proteinExistence type="predicted"/>
<protein>
    <submittedName>
        <fullName evidence="1">Sialyltransferase</fullName>
    </submittedName>
</protein>
<dbReference type="HOGENOM" id="CLU_373758_0_0_7"/>
<dbReference type="RefSeq" id="WP_006656691.1">
    <property type="nucleotide sequence ID" value="NZ_CM000776.2"/>
</dbReference>
<dbReference type="OrthoDB" id="5690998at2"/>
<dbReference type="Pfam" id="PF07388">
    <property type="entry name" value="A-2_8-polyST"/>
    <property type="match status" value="1"/>
</dbReference>
<accession>C5ZW53</accession>
<evidence type="ECO:0000313" key="1">
    <source>
        <dbReference type="EMBL" id="EES88874.1"/>
    </source>
</evidence>
<dbReference type="EMBL" id="CM000776">
    <property type="protein sequence ID" value="EES88874.1"/>
    <property type="molecule type" value="Genomic_DNA"/>
</dbReference>
<dbReference type="AlphaFoldDB" id="C5ZW53"/>
<dbReference type="Proteomes" id="UP000007032">
    <property type="component" value="Chromosome"/>
</dbReference>
<keyword evidence="1" id="KW-0808">Transferase</keyword>